<feature type="region of interest" description="Disordered" evidence="1">
    <location>
        <begin position="1"/>
        <end position="34"/>
    </location>
</feature>
<proteinExistence type="predicted"/>
<keyword evidence="3" id="KW-1185">Reference proteome</keyword>
<protein>
    <submittedName>
        <fullName evidence="2">Uncharacterized protein</fullName>
    </submittedName>
</protein>
<accession>A0A197JCD5</accession>
<name>A0A197JCD5_9FUNG</name>
<dbReference type="Proteomes" id="UP000078512">
    <property type="component" value="Unassembled WGS sequence"/>
</dbReference>
<dbReference type="AlphaFoldDB" id="A0A197JCD5"/>
<feature type="non-terminal residue" evidence="2">
    <location>
        <position position="1"/>
    </location>
</feature>
<reference evidence="2 3" key="1">
    <citation type="submission" date="2016-05" db="EMBL/GenBank/DDBJ databases">
        <title>Genome sequencing reveals origins of a unique bacterial endosymbiosis in the earliest lineages of terrestrial Fungi.</title>
        <authorList>
            <consortium name="DOE Joint Genome Institute"/>
            <person name="Uehling J."/>
            <person name="Gryganskyi A."/>
            <person name="Hameed K."/>
            <person name="Tschaplinski T."/>
            <person name="Misztal P."/>
            <person name="Wu S."/>
            <person name="Desiro A."/>
            <person name="Vande Pol N."/>
            <person name="Du Z.-Y."/>
            <person name="Zienkiewicz A."/>
            <person name="Zienkiewicz K."/>
            <person name="Morin E."/>
            <person name="Tisserant E."/>
            <person name="Splivallo R."/>
            <person name="Hainaut M."/>
            <person name="Henrissat B."/>
            <person name="Ohm R."/>
            <person name="Kuo A."/>
            <person name="Yan J."/>
            <person name="Lipzen A."/>
            <person name="Nolan M."/>
            <person name="Labutti K."/>
            <person name="Barry K."/>
            <person name="Goldstein A."/>
            <person name="Labbe J."/>
            <person name="Schadt C."/>
            <person name="Tuskan G."/>
            <person name="Grigoriev I."/>
            <person name="Martin F."/>
            <person name="Vilgalys R."/>
            <person name="Bonito G."/>
        </authorList>
    </citation>
    <scope>NUCLEOTIDE SEQUENCE [LARGE SCALE GENOMIC DNA]</scope>
    <source>
        <strain evidence="2 3">AG-77</strain>
    </source>
</reference>
<evidence type="ECO:0000313" key="3">
    <source>
        <dbReference type="Proteomes" id="UP000078512"/>
    </source>
</evidence>
<feature type="non-terminal residue" evidence="2">
    <location>
        <position position="110"/>
    </location>
</feature>
<evidence type="ECO:0000256" key="1">
    <source>
        <dbReference type="SAM" id="MobiDB-lite"/>
    </source>
</evidence>
<dbReference type="OrthoDB" id="2424936at2759"/>
<gene>
    <name evidence="2" type="ORF">K457DRAFT_39127</name>
</gene>
<sequence length="110" mass="12001">GAAGTAVGSRIKGHEKRRGSKMTREHRQYATVAHTNESRTSRLCSCCFHPIFLSRDQCNRDGKTITVRLNGVVDDKNPICPRKQADLGTMGRDSNTASNIAISEASILLS</sequence>
<organism evidence="2 3">
    <name type="scientific">Linnemannia elongata AG-77</name>
    <dbReference type="NCBI Taxonomy" id="1314771"/>
    <lineage>
        <taxon>Eukaryota</taxon>
        <taxon>Fungi</taxon>
        <taxon>Fungi incertae sedis</taxon>
        <taxon>Mucoromycota</taxon>
        <taxon>Mortierellomycotina</taxon>
        <taxon>Mortierellomycetes</taxon>
        <taxon>Mortierellales</taxon>
        <taxon>Mortierellaceae</taxon>
        <taxon>Linnemannia</taxon>
    </lineage>
</organism>
<feature type="compositionally biased region" description="Basic residues" evidence="1">
    <location>
        <begin position="11"/>
        <end position="21"/>
    </location>
</feature>
<evidence type="ECO:0000313" key="2">
    <source>
        <dbReference type="EMBL" id="OAQ22166.1"/>
    </source>
</evidence>
<dbReference type="EMBL" id="KV442215">
    <property type="protein sequence ID" value="OAQ22166.1"/>
    <property type="molecule type" value="Genomic_DNA"/>
</dbReference>